<feature type="coiled-coil region" evidence="1">
    <location>
        <begin position="707"/>
        <end position="734"/>
    </location>
</feature>
<sequence>MWPVILTSYSGSDCEGFSKLSHSLFQKLLAVIQHSQHCMISGISSVNLFKMIERRWNDHLCPILRLLKLHIDLKDFKKAMDSANNKIALFQFHEALLLNFVNYLDKGLQKDFEVCEISPLVIDGMRINELCVEDGEKCWKYPSLEVADPVKPLLIPCAIMTCEELKNDIFHQQCKVQVRQLNSSDTWSQIANAVEAAFESCTCILIKLRDETISLHEIDTLFRNKSYGVIVSMLSRLENALMLSKVSKNSLEAALAFSFQKPCSLSRFFTKSIKTTPASWINEVASSIALWKGVSPLLTEAKNFLDILHYFEVEPDEFLAFSEIDLETTEIKSVARRKEILEFMKKTNEQTREVKDSIRMFAENKELRDWILSKSEDLNAMETFIGVVLDTLAEGGDEIQDKLTNLSELCSKFSSLIYHFDQTKTISLKKVFEDTYKKLSDLDDPVALVENCTNDFEWYKRIGELQGSIEQGAVTQMRNINQHGSYSIQSIGDSHECKVELSIVWDKEHLTLSIDDLNELESKLVLITRKNSAWADEKELFQEMLKRIILISESVQKLKDFGHLVYLDWGKKYHCSEYIRDLGSLDQEICTLESILVGWIYNVWSCRYQFPELNYYTTEQLIVLRKELTLTKNDPSKEVNPQVFYLLHSVVGEPVDSTMLLKKGLKCDEKSSIVNENDEEDSTSSSSIEVGQSADSLLSADDAVSLNASDTESISVLQEAIDNLNEEETEVYNELVGCGYDDYMSVEAAILHNDIYNAMEWCDKLDEKEEETFRNKYFSIKTTATSTNSISVSQDCSLTVSEQNPIKISVLPDFAHFDVTAIVSMFISSDIHSACNVLMDDKNMMSLNDLGDFLRTITELRERKQIKRIFSENIFEKGHPNLIITPADEIFNCVIQIYAEDEDAPLPCYEEILLCSSSTTLEQVVVFWMRALFDQNLGRIYCLVHAEKLSYLVADKAIDLLSCLSQGITNYRLVIVCSNESEGKSHILTRLNSFHRNWEKSDDSDILKRYLKKHLIPKTNDKNINASIIDEEKCLVRIIYSKQAAAGKSLHIRKMKDRLNAVLKERDLLISKKKPKVMLSIPLHGPDVTPDEVLKMLLAERNVLKSCIIHIDVPQQVLHSIDDILFSIIILQGLSDSRGQIWRCRSTHFYAIEMTIPSEASYIRKFTEARRALSLLHLVPNKECYQPLEMIGNIDKGDLTDLRSPMYQRVYKYLKLFESRKYQELEKFQYIGTLEDTDRLCLETVIKHCGTTNPTWKEIRHFVWFLNHQLSACEQSNVIRTVKGLKEFTVKFMIDMSRDFATSSMPNREGNEDIIKQHNPRQNWEHSLHPYLFFNKNRKSVTHVGLALNGLEVVNFCESKFSMKISPEVERFLSLKVNVPKFSQQKIRNVSHGSDNEGYTLLKRLVNFMNISIEDGVEIISPDENYVLTQDNLTKIMGIQTRFRCQIPVVLMGETGCGKTHLIRFMCKVAAYDKNIKNMFIIKIHGGTTENDVIKCLTEAESEALKKNRKVKVDTVVFFDEANTSNVISLIKEIMCDGKCRGKPVPPFLKFVAACNPYRRHTKAMIKQLKGAGLGWRDKEPSKATEKLGEIPLRDLVYRVLQIPDSLKALVYDFGKLDSDTEKDYIYQIVHNRLKEEINEKEVLRAIAHVLAECQRYLKDNKDECSFVSLRDVERAMIFFKFFYTRFIALFPTQKKTSKATESLLLALTVSYFARLDSQDVDKANARTKFEDHIIIYTSKFKCLSAHHARNYRPMLSQYHDKLLDCMSIEENIARNAALKENLFMMFVCIQLRIPLFLVGKPGSSKSLAKTIIQNSMRGQNSKNKTLRQFNHVHLHSYQCSELSTAASIKDVFHSAVKYQEKRKKNDSSFVSVVVLDEVGLAEASPYLPLKSLHPLLEDGTEGTGSTDMRVKREDRVAFVGISNWALDPAKMNRGILVRRSEPSIKDLIDSAKGICSDKGAESRLASYFENLARAYHEIFKNQPREFFGLRDYYSLIKMLHWMTESTGTILTIPQLRHAIKRNFSGFTATEGFDPYKCFLERLPELNEVIPAILSSPLMKRLYNNAVVLLKCKKSKSFLAAAFNTTLELTKQRNIPSHFVIHCESQAGKKKLFAFQSLYFFEYFIAEYRGKLTLKKGMLLLYSEGN</sequence>
<dbReference type="GeneID" id="109586899"/>
<organism evidence="3 4">
    <name type="scientific">Amphimedon queenslandica</name>
    <name type="common">Sponge</name>
    <dbReference type="NCBI Taxonomy" id="400682"/>
    <lineage>
        <taxon>Eukaryota</taxon>
        <taxon>Metazoa</taxon>
        <taxon>Porifera</taxon>
        <taxon>Demospongiae</taxon>
        <taxon>Heteroscleromorpha</taxon>
        <taxon>Haplosclerida</taxon>
        <taxon>Niphatidae</taxon>
        <taxon>Amphimedon</taxon>
    </lineage>
</organism>
<dbReference type="SUPFAM" id="SSF52540">
    <property type="entry name" value="P-loop containing nucleoside triphosphate hydrolases"/>
    <property type="match status" value="2"/>
</dbReference>
<dbReference type="PANTHER" id="PTHR22605:SF16">
    <property type="entry name" value="E3 UBIQUITIN-PROTEIN LIGASE RNF213"/>
    <property type="match status" value="1"/>
</dbReference>
<feature type="domain" description="AAA+ ATPase" evidence="2">
    <location>
        <begin position="1792"/>
        <end position="1942"/>
    </location>
</feature>
<dbReference type="EnsemblMetazoa" id="XM_020003130.1">
    <property type="protein sequence ID" value="XP_019858689.1"/>
    <property type="gene ID" value="LOC109586899"/>
</dbReference>
<keyword evidence="1" id="KW-0175">Coiled coil</keyword>
<keyword evidence="4" id="KW-1185">Reference proteome</keyword>
<dbReference type="SMART" id="SM00382">
    <property type="entry name" value="AAA"/>
    <property type="match status" value="2"/>
</dbReference>
<dbReference type="RefSeq" id="XP_019858689.1">
    <property type="nucleotide sequence ID" value="XM_020003130.1"/>
</dbReference>
<evidence type="ECO:0000259" key="2">
    <source>
        <dbReference type="SMART" id="SM00382"/>
    </source>
</evidence>
<evidence type="ECO:0000313" key="4">
    <source>
        <dbReference type="Proteomes" id="UP000007879"/>
    </source>
</evidence>
<dbReference type="Gene3D" id="3.40.50.300">
    <property type="entry name" value="P-loop containing nucleotide triphosphate hydrolases"/>
    <property type="match status" value="2"/>
</dbReference>
<dbReference type="InterPro" id="IPR003593">
    <property type="entry name" value="AAA+_ATPase"/>
</dbReference>
<name>A0AAN0JNT8_AMPQE</name>
<feature type="domain" description="AAA+ ATPase" evidence="2">
    <location>
        <begin position="1445"/>
        <end position="1607"/>
    </location>
</feature>
<evidence type="ECO:0000256" key="1">
    <source>
        <dbReference type="SAM" id="Coils"/>
    </source>
</evidence>
<dbReference type="PANTHER" id="PTHR22605">
    <property type="entry name" value="RZ-TYPE DOMAIN-CONTAINING PROTEIN"/>
    <property type="match status" value="1"/>
</dbReference>
<dbReference type="Proteomes" id="UP000007879">
    <property type="component" value="Unassembled WGS sequence"/>
</dbReference>
<evidence type="ECO:0000313" key="3">
    <source>
        <dbReference type="EnsemblMetazoa" id="XP_019858689.1"/>
    </source>
</evidence>
<dbReference type="CDD" id="cd00009">
    <property type="entry name" value="AAA"/>
    <property type="match status" value="1"/>
</dbReference>
<dbReference type="KEGG" id="aqu:109586899"/>
<reference evidence="4" key="1">
    <citation type="journal article" date="2010" name="Nature">
        <title>The Amphimedon queenslandica genome and the evolution of animal complexity.</title>
        <authorList>
            <person name="Srivastava M."/>
            <person name="Simakov O."/>
            <person name="Chapman J."/>
            <person name="Fahey B."/>
            <person name="Gauthier M.E."/>
            <person name="Mitros T."/>
            <person name="Richards G.S."/>
            <person name="Conaco C."/>
            <person name="Dacre M."/>
            <person name="Hellsten U."/>
            <person name="Larroux C."/>
            <person name="Putnam N.H."/>
            <person name="Stanke M."/>
            <person name="Adamska M."/>
            <person name="Darling A."/>
            <person name="Degnan S.M."/>
            <person name="Oakley T.H."/>
            <person name="Plachetzki D.C."/>
            <person name="Zhai Y."/>
            <person name="Adamski M."/>
            <person name="Calcino A."/>
            <person name="Cummins S.F."/>
            <person name="Goodstein D.M."/>
            <person name="Harris C."/>
            <person name="Jackson D.J."/>
            <person name="Leys S.P."/>
            <person name="Shu S."/>
            <person name="Woodcroft B.J."/>
            <person name="Vervoort M."/>
            <person name="Kosik K.S."/>
            <person name="Manning G."/>
            <person name="Degnan B.M."/>
            <person name="Rokhsar D.S."/>
        </authorList>
    </citation>
    <scope>NUCLEOTIDE SEQUENCE [LARGE SCALE GENOMIC DNA]</scope>
</reference>
<dbReference type="GO" id="GO:0004842">
    <property type="term" value="F:ubiquitin-protein transferase activity"/>
    <property type="evidence" value="ECO:0007669"/>
    <property type="project" value="InterPro"/>
</dbReference>
<protein>
    <recommendedName>
        <fullName evidence="2">AAA+ ATPase domain-containing protein</fullName>
    </recommendedName>
</protein>
<accession>A0AAN0JNT8</accession>
<dbReference type="GO" id="GO:0016887">
    <property type="term" value="F:ATP hydrolysis activity"/>
    <property type="evidence" value="ECO:0007669"/>
    <property type="project" value="InterPro"/>
</dbReference>
<dbReference type="InterPro" id="IPR027417">
    <property type="entry name" value="P-loop_NTPase"/>
</dbReference>
<proteinExistence type="predicted"/>
<reference evidence="3" key="2">
    <citation type="submission" date="2024-06" db="UniProtKB">
        <authorList>
            <consortium name="EnsemblMetazoa"/>
        </authorList>
    </citation>
    <scope>IDENTIFICATION</scope>
</reference>
<dbReference type="InterPro" id="IPR031248">
    <property type="entry name" value="RNF213"/>
</dbReference>